<dbReference type="Pfam" id="PF11228">
    <property type="entry name" value="DUF3027"/>
    <property type="match status" value="1"/>
</dbReference>
<organism evidence="2 3">
    <name type="scientific">Brevibacterium gallinarum</name>
    <dbReference type="NCBI Taxonomy" id="2762220"/>
    <lineage>
        <taxon>Bacteria</taxon>
        <taxon>Bacillati</taxon>
        <taxon>Actinomycetota</taxon>
        <taxon>Actinomycetes</taxon>
        <taxon>Micrococcales</taxon>
        <taxon>Brevibacteriaceae</taxon>
        <taxon>Brevibacterium</taxon>
    </lineage>
</organism>
<comment type="caution">
    <text evidence="2">The sequence shown here is derived from an EMBL/GenBank/DDBJ whole genome shotgun (WGS) entry which is preliminary data.</text>
</comment>
<feature type="region of interest" description="Disordered" evidence="1">
    <location>
        <begin position="1"/>
        <end position="52"/>
    </location>
</feature>
<keyword evidence="3" id="KW-1185">Reference proteome</keyword>
<proteinExistence type="predicted"/>
<protein>
    <submittedName>
        <fullName evidence="2">DUF3027 domain-containing protein</fullName>
    </submittedName>
</protein>
<name>A0ABR8WY29_9MICO</name>
<feature type="compositionally biased region" description="Acidic residues" evidence="1">
    <location>
        <begin position="295"/>
        <end position="304"/>
    </location>
</feature>
<sequence>MRASRSRTGAALADSGEPEAAGEPEAGAAAAAPAADPQSLQTAAEAPRASRRPAKVADDALLLAAVDLAREAIAEAAEAEHIGAHLSAVMEGQRLATHAFACTMPGYRGWHWIAVLARAPRSKKVTVCETALLPGEDALVAPRWVPWSERLQPGDMSARDVLPKVLDDPNLEQGFEQVGGEGTGLGPDDQIDQIPNFEWGLGRRRVLSREGIANAATRWENSDAGPEGDFARRSSAHCSTCGYLMPMAGSLRTQFGVCANEWSPFDGRVVALDNGCGAHSETDERRRPEPIPDPVIDDLDEDFDMVATTSTEQSGSSETSSETGGGDTDQPASASGTDAAHTAAEPEREEAHASR</sequence>
<dbReference type="Proteomes" id="UP000651517">
    <property type="component" value="Unassembled WGS sequence"/>
</dbReference>
<reference evidence="2 3" key="1">
    <citation type="submission" date="2020-08" db="EMBL/GenBank/DDBJ databases">
        <title>A Genomic Blueprint of the Chicken Gut Microbiome.</title>
        <authorList>
            <person name="Gilroy R."/>
            <person name="Ravi A."/>
            <person name="Getino M."/>
            <person name="Pursley I."/>
            <person name="Horton D.L."/>
            <person name="Alikhan N.-F."/>
            <person name="Baker D."/>
            <person name="Gharbi K."/>
            <person name="Hall N."/>
            <person name="Watson M."/>
            <person name="Adriaenssens E.M."/>
            <person name="Foster-Nyarko E."/>
            <person name="Jarju S."/>
            <person name="Secka A."/>
            <person name="Antonio M."/>
            <person name="Oren A."/>
            <person name="Chaudhuri R."/>
            <person name="La Ragione R.M."/>
            <person name="Hildebrand F."/>
            <person name="Pallen M.J."/>
        </authorList>
    </citation>
    <scope>NUCLEOTIDE SEQUENCE [LARGE SCALE GENOMIC DNA]</scope>
    <source>
        <strain evidence="2 3">Re57</strain>
    </source>
</reference>
<evidence type="ECO:0000313" key="2">
    <source>
        <dbReference type="EMBL" id="MBD8021581.1"/>
    </source>
</evidence>
<feature type="compositionally biased region" description="Basic and acidic residues" evidence="1">
    <location>
        <begin position="344"/>
        <end position="355"/>
    </location>
</feature>
<accession>A0ABR8WY29</accession>
<feature type="compositionally biased region" description="Low complexity" evidence="1">
    <location>
        <begin position="23"/>
        <end position="35"/>
    </location>
</feature>
<dbReference type="InterPro" id="IPR021391">
    <property type="entry name" value="DUF3027"/>
</dbReference>
<gene>
    <name evidence="2" type="ORF">H9634_12405</name>
</gene>
<feature type="compositionally biased region" description="Low complexity" evidence="1">
    <location>
        <begin position="308"/>
        <end position="322"/>
    </location>
</feature>
<evidence type="ECO:0000313" key="3">
    <source>
        <dbReference type="Proteomes" id="UP000651517"/>
    </source>
</evidence>
<feature type="region of interest" description="Disordered" evidence="1">
    <location>
        <begin position="277"/>
        <end position="355"/>
    </location>
</feature>
<evidence type="ECO:0000256" key="1">
    <source>
        <dbReference type="SAM" id="MobiDB-lite"/>
    </source>
</evidence>
<feature type="compositionally biased region" description="Basic and acidic residues" evidence="1">
    <location>
        <begin position="280"/>
        <end position="290"/>
    </location>
</feature>
<dbReference type="EMBL" id="JACSPY010000015">
    <property type="protein sequence ID" value="MBD8021581.1"/>
    <property type="molecule type" value="Genomic_DNA"/>
</dbReference>